<dbReference type="AlphaFoldDB" id="A0A074KUZ7"/>
<proteinExistence type="predicted"/>
<feature type="compositionally biased region" description="Basic and acidic residues" evidence="1">
    <location>
        <begin position="133"/>
        <end position="152"/>
    </location>
</feature>
<dbReference type="STRING" id="1048983.EL17_18480"/>
<protein>
    <submittedName>
        <fullName evidence="2">Uncharacterized protein</fullName>
    </submittedName>
</protein>
<dbReference type="eggNOG" id="COG4974">
    <property type="taxonomic scope" value="Bacteria"/>
</dbReference>
<accession>A0A074KUZ7</accession>
<dbReference type="EMBL" id="JMIH01000024">
    <property type="protein sequence ID" value="KEO72719.1"/>
    <property type="molecule type" value="Genomic_DNA"/>
</dbReference>
<dbReference type="RefSeq" id="WP_051720156.1">
    <property type="nucleotide sequence ID" value="NZ_JMIH01000024.1"/>
</dbReference>
<feature type="region of interest" description="Disordered" evidence="1">
    <location>
        <begin position="119"/>
        <end position="164"/>
    </location>
</feature>
<name>A0A074KUZ7_9BACT</name>
<evidence type="ECO:0000313" key="3">
    <source>
        <dbReference type="Proteomes" id="UP000027821"/>
    </source>
</evidence>
<dbReference type="Proteomes" id="UP000027821">
    <property type="component" value="Unassembled WGS sequence"/>
</dbReference>
<organism evidence="2 3">
    <name type="scientific">Anditalea andensis</name>
    <dbReference type="NCBI Taxonomy" id="1048983"/>
    <lineage>
        <taxon>Bacteria</taxon>
        <taxon>Pseudomonadati</taxon>
        <taxon>Bacteroidota</taxon>
        <taxon>Cytophagia</taxon>
        <taxon>Cytophagales</taxon>
        <taxon>Cytophagaceae</taxon>
        <taxon>Anditalea</taxon>
    </lineage>
</organism>
<keyword evidence="3" id="KW-1185">Reference proteome</keyword>
<sequence length="164" mass="18458">MAGRGESNLGYYSHDLAKPVLHFKDLPTQVDSEQIIDYLYLVKQQHSTPSGSYFKFTVYALRLAYRMEGLKDNLTELPSIRRGKRLPVVLSREEVRKLLKAPKLLWSIFMSHTQEGSGLKSAGQALSHGQVSADHEPADVPRQHWHQAEHHQNATAGSCAPCRP</sequence>
<gene>
    <name evidence="2" type="ORF">EL17_18480</name>
</gene>
<dbReference type="OrthoDB" id="9801717at2"/>
<reference evidence="2 3" key="1">
    <citation type="submission" date="2014-04" db="EMBL/GenBank/DDBJ databases">
        <title>Characterization and application of a salt tolerant electro-active bacterium.</title>
        <authorList>
            <person name="Yang L."/>
            <person name="Wei S."/>
            <person name="Tay Q.X.M."/>
        </authorList>
    </citation>
    <scope>NUCLEOTIDE SEQUENCE [LARGE SCALE GENOMIC DNA]</scope>
    <source>
        <strain evidence="2 3">LY1</strain>
    </source>
</reference>
<evidence type="ECO:0000256" key="1">
    <source>
        <dbReference type="SAM" id="MobiDB-lite"/>
    </source>
</evidence>
<evidence type="ECO:0000313" key="2">
    <source>
        <dbReference type="EMBL" id="KEO72719.1"/>
    </source>
</evidence>
<comment type="caution">
    <text evidence="2">The sequence shown here is derived from an EMBL/GenBank/DDBJ whole genome shotgun (WGS) entry which is preliminary data.</text>
</comment>